<feature type="region of interest" description="Disordered" evidence="1">
    <location>
        <begin position="449"/>
        <end position="493"/>
    </location>
</feature>
<evidence type="ECO:0008006" key="6">
    <source>
        <dbReference type="Google" id="ProtNLM"/>
    </source>
</evidence>
<evidence type="ECO:0000313" key="4">
    <source>
        <dbReference type="EMBL" id="KAF4624032.1"/>
    </source>
</evidence>
<feature type="compositionally biased region" description="Basic and acidic residues" evidence="1">
    <location>
        <begin position="469"/>
        <end position="490"/>
    </location>
</feature>
<feature type="compositionally biased region" description="Polar residues" evidence="1">
    <location>
        <begin position="455"/>
        <end position="466"/>
    </location>
</feature>
<dbReference type="EMBL" id="JAAMPI010001795">
    <property type="protein sequence ID" value="KAF4624032.1"/>
    <property type="molecule type" value="Genomic_DNA"/>
</dbReference>
<keyword evidence="3" id="KW-0732">Signal</keyword>
<dbReference type="AlphaFoldDB" id="A0A8H4R663"/>
<feature type="signal peptide" evidence="3">
    <location>
        <begin position="1"/>
        <end position="16"/>
    </location>
</feature>
<feature type="transmembrane region" description="Helical" evidence="2">
    <location>
        <begin position="84"/>
        <end position="105"/>
    </location>
</feature>
<accession>A0A8H4R663</accession>
<dbReference type="OrthoDB" id="3021074at2759"/>
<dbReference type="Proteomes" id="UP000566819">
    <property type="component" value="Unassembled WGS sequence"/>
</dbReference>
<comment type="caution">
    <text evidence="4">The sequence shown here is derived from an EMBL/GenBank/DDBJ whole genome shotgun (WGS) entry which is preliminary data.</text>
</comment>
<gene>
    <name evidence="4" type="ORF">G7Y89_g14144</name>
</gene>
<feature type="transmembrane region" description="Helical" evidence="2">
    <location>
        <begin position="117"/>
        <end position="135"/>
    </location>
</feature>
<evidence type="ECO:0000256" key="3">
    <source>
        <dbReference type="SAM" id="SignalP"/>
    </source>
</evidence>
<feature type="chain" id="PRO_5034592093" description="Amino acid transporter transmembrane domain-containing protein" evidence="3">
    <location>
        <begin position="17"/>
        <end position="553"/>
    </location>
</feature>
<protein>
    <recommendedName>
        <fullName evidence="6">Amino acid transporter transmembrane domain-containing protein</fullName>
    </recommendedName>
</protein>
<keyword evidence="2" id="KW-1133">Transmembrane helix</keyword>
<reference evidence="4 5" key="1">
    <citation type="submission" date="2020-03" db="EMBL/GenBank/DDBJ databases">
        <title>Draft Genome Sequence of Cudoniella acicularis.</title>
        <authorList>
            <person name="Buettner E."/>
            <person name="Kellner H."/>
        </authorList>
    </citation>
    <scope>NUCLEOTIDE SEQUENCE [LARGE SCALE GENOMIC DNA]</scope>
    <source>
        <strain evidence="4 5">DSM 108380</strain>
    </source>
</reference>
<name>A0A8H4R663_9HELO</name>
<proteinExistence type="predicted"/>
<evidence type="ECO:0000313" key="5">
    <source>
        <dbReference type="Proteomes" id="UP000566819"/>
    </source>
</evidence>
<keyword evidence="2" id="KW-0472">Membrane</keyword>
<evidence type="ECO:0000256" key="1">
    <source>
        <dbReference type="SAM" id="MobiDB-lite"/>
    </source>
</evidence>
<keyword evidence="2" id="KW-0812">Transmembrane</keyword>
<organism evidence="4 5">
    <name type="scientific">Cudoniella acicularis</name>
    <dbReference type="NCBI Taxonomy" id="354080"/>
    <lineage>
        <taxon>Eukaryota</taxon>
        <taxon>Fungi</taxon>
        <taxon>Dikarya</taxon>
        <taxon>Ascomycota</taxon>
        <taxon>Pezizomycotina</taxon>
        <taxon>Leotiomycetes</taxon>
        <taxon>Helotiales</taxon>
        <taxon>Tricladiaceae</taxon>
        <taxon>Cudoniella</taxon>
    </lineage>
</organism>
<feature type="transmembrane region" description="Helical" evidence="2">
    <location>
        <begin position="236"/>
        <end position="257"/>
    </location>
</feature>
<evidence type="ECO:0000256" key="2">
    <source>
        <dbReference type="SAM" id="Phobius"/>
    </source>
</evidence>
<feature type="transmembrane region" description="Helical" evidence="2">
    <location>
        <begin position="48"/>
        <end position="72"/>
    </location>
</feature>
<feature type="transmembrane region" description="Helical" evidence="2">
    <location>
        <begin position="323"/>
        <end position="343"/>
    </location>
</feature>
<sequence>MMVQFLNLALIALSSASLITELNQAHISYWDHSGCNGGACVFAQKLEWLRNACLAAALLFPAVAALHGITLAAVHVDGAIDMDVYGAFQLYSIGIMVAPVIPNLSRKYFYDPGRNTIFIWTVLILAGLLSLTIEFSRATTSYCTHDELGTPISSDPGDFTYNTTCSLTCSTGQGPFSPLRGGSQKDIYTLEIYGKAHFNNNAEEEEVNEPIERTNSSTFANTGKIKNLAMLTFNRVEILLVGATTLVIFIVGELNFFSPQVRYQTESLSSIRSLYLLLVPDLQHARQEANRNPSVPSQSIAYLLGCHRLLAAPLVNLGQCAPIVGTAIAVLLLYFLLVADLRVVEDAANRSSSVQAKLIALVTGYRSTPPGLVSSDESNRPRFAVTLNAFGSYISNSPQDKIDNSEFKRGKALDFPGIIGEEYRKRPRKRGLYQQVMKGNVKMAERSSLVLQKADSPSSTASTRHGLQQRRDTIEVPLPDHHNDKLDEHSPPVNEQKVNFDAIPPQSRERPLLSLRGTTHRYLVQVIQLSGQFSDHITALRRPPPQAGKTRIE</sequence>
<keyword evidence="5" id="KW-1185">Reference proteome</keyword>